<dbReference type="PANTHER" id="PTHR43374:SF1">
    <property type="entry name" value="FLAVIN PRENYLTRANSFERASE PAD1, MITOCHONDRIAL"/>
    <property type="match status" value="1"/>
</dbReference>
<evidence type="ECO:0000313" key="8">
    <source>
        <dbReference type="Proteomes" id="UP001597199"/>
    </source>
</evidence>
<dbReference type="HAMAP" id="MF_01984">
    <property type="entry name" value="ubiX_pad"/>
    <property type="match status" value="1"/>
</dbReference>
<keyword evidence="1 5" id="KW-0637">Prenyltransferase</keyword>
<name>A0ABW4BF28_9LACO</name>
<comment type="catalytic activity">
    <reaction evidence="5">
        <text>dimethylallyl phosphate + FMNH2 = prenylated FMNH2 + phosphate</text>
        <dbReference type="Rhea" id="RHEA:37743"/>
        <dbReference type="ChEBI" id="CHEBI:43474"/>
        <dbReference type="ChEBI" id="CHEBI:57618"/>
        <dbReference type="ChEBI" id="CHEBI:87467"/>
        <dbReference type="ChEBI" id="CHEBI:88052"/>
        <dbReference type="EC" id="2.5.1.129"/>
    </reaction>
</comment>
<protein>
    <recommendedName>
        <fullName evidence="5">Flavin prenyltransferase UbiX</fullName>
        <ecNumber evidence="5">2.5.1.129</ecNumber>
    </recommendedName>
</protein>
<dbReference type="RefSeq" id="WP_204117832.1">
    <property type="nucleotide sequence ID" value="NZ_BOLV01000001.1"/>
</dbReference>
<evidence type="ECO:0000256" key="5">
    <source>
        <dbReference type="HAMAP-Rule" id="MF_01984"/>
    </source>
</evidence>
<comment type="similarity">
    <text evidence="5">Belongs to the UbiX/PAD1 family.</text>
</comment>
<comment type="caution">
    <text evidence="7">The sequence shown here is derived from an EMBL/GenBank/DDBJ whole genome shotgun (WGS) entry which is preliminary data.</text>
</comment>
<gene>
    <name evidence="5" type="primary">ubiX</name>
    <name evidence="7" type="ORF">ACFQ41_03180</name>
</gene>
<dbReference type="InterPro" id="IPR003382">
    <property type="entry name" value="Flavoprotein"/>
</dbReference>
<dbReference type="InterPro" id="IPR004507">
    <property type="entry name" value="UbiX-like"/>
</dbReference>
<feature type="binding site" evidence="5">
    <location>
        <position position="38"/>
    </location>
    <ligand>
        <name>FMN</name>
        <dbReference type="ChEBI" id="CHEBI:58210"/>
    </ligand>
</feature>
<keyword evidence="3 5" id="KW-0288">FMN</keyword>
<keyword evidence="4 5" id="KW-0808">Transferase</keyword>
<keyword evidence="8" id="KW-1185">Reference proteome</keyword>
<reference evidence="8" key="1">
    <citation type="journal article" date="2019" name="Int. J. Syst. Evol. Microbiol.">
        <title>The Global Catalogue of Microorganisms (GCM) 10K type strain sequencing project: providing services to taxonomists for standard genome sequencing and annotation.</title>
        <authorList>
            <consortium name="The Broad Institute Genomics Platform"/>
            <consortium name="The Broad Institute Genome Sequencing Center for Infectious Disease"/>
            <person name="Wu L."/>
            <person name="Ma J."/>
        </authorList>
    </citation>
    <scope>NUCLEOTIDE SEQUENCE [LARGE SCALE GENOMIC DNA]</scope>
    <source>
        <strain evidence="8">CCM 9110</strain>
    </source>
</reference>
<evidence type="ECO:0000256" key="4">
    <source>
        <dbReference type="ARBA" id="ARBA00022679"/>
    </source>
</evidence>
<proteinExistence type="inferred from homology"/>
<dbReference type="Pfam" id="PF02441">
    <property type="entry name" value="Flavoprotein"/>
    <property type="match status" value="1"/>
</dbReference>
<accession>A0ABW4BF28</accession>
<organism evidence="7 8">
    <name type="scientific">Lacticaseibacillus suilingensis</name>
    <dbReference type="NCBI Taxonomy" id="2799577"/>
    <lineage>
        <taxon>Bacteria</taxon>
        <taxon>Bacillati</taxon>
        <taxon>Bacillota</taxon>
        <taxon>Bacilli</taxon>
        <taxon>Lactobacillales</taxon>
        <taxon>Lactobacillaceae</taxon>
        <taxon>Lacticaseibacillus</taxon>
    </lineage>
</organism>
<feature type="binding site" evidence="5">
    <location>
        <position position="171"/>
    </location>
    <ligand>
        <name>dimethylallyl phosphate</name>
        <dbReference type="ChEBI" id="CHEBI:88052"/>
    </ligand>
</feature>
<evidence type="ECO:0000256" key="3">
    <source>
        <dbReference type="ARBA" id="ARBA00022643"/>
    </source>
</evidence>
<dbReference type="Proteomes" id="UP001597199">
    <property type="component" value="Unassembled WGS sequence"/>
</dbReference>
<feature type="binding site" evidence="5">
    <location>
        <position position="155"/>
    </location>
    <ligand>
        <name>dimethylallyl phosphate</name>
        <dbReference type="ChEBI" id="CHEBI:88052"/>
    </ligand>
</feature>
<dbReference type="PANTHER" id="PTHR43374">
    <property type="entry name" value="FLAVIN PRENYLTRANSFERASE"/>
    <property type="match status" value="1"/>
</dbReference>
<feature type="binding site" evidence="5">
    <location>
        <begin position="90"/>
        <end position="93"/>
    </location>
    <ligand>
        <name>FMN</name>
        <dbReference type="ChEBI" id="CHEBI:58210"/>
    </ligand>
</feature>
<dbReference type="NCBIfam" id="TIGR00421">
    <property type="entry name" value="ubiX_pad"/>
    <property type="match status" value="1"/>
</dbReference>
<sequence>MTKKIVVAITGASGTIYGLRLLEALAADPSVETHLVMSPWAKENLAVEATDYTEKTVRALAEVVYDDRDLGASIASGSFQHDGMVIVPASMKTVAAIATGLADNLIARAADVTLKERRPLLVVPRESPFNQIHLENMLKLARMGVEIIPPIPAFYNQPQTIDDLIDHNTMKLLDHLHLSNDYSRRWQGLAAAKQAARQEAFHA</sequence>
<evidence type="ECO:0000256" key="2">
    <source>
        <dbReference type="ARBA" id="ARBA00022630"/>
    </source>
</evidence>
<evidence type="ECO:0000259" key="6">
    <source>
        <dbReference type="Pfam" id="PF02441"/>
    </source>
</evidence>
<dbReference type="EC" id="2.5.1.129" evidence="5"/>
<evidence type="ECO:0000256" key="1">
    <source>
        <dbReference type="ARBA" id="ARBA00022602"/>
    </source>
</evidence>
<dbReference type="NCBIfam" id="NF004685">
    <property type="entry name" value="PRK06029.1"/>
    <property type="match status" value="1"/>
</dbReference>
<dbReference type="Gene3D" id="3.40.50.1950">
    <property type="entry name" value="Flavin prenyltransferase-like"/>
    <property type="match status" value="1"/>
</dbReference>
<feature type="binding site" evidence="5">
    <location>
        <position position="125"/>
    </location>
    <ligand>
        <name>FMN</name>
        <dbReference type="ChEBI" id="CHEBI:58210"/>
    </ligand>
</feature>
<feature type="domain" description="Flavoprotein" evidence="6">
    <location>
        <begin position="3"/>
        <end position="169"/>
    </location>
</feature>
<evidence type="ECO:0000313" key="7">
    <source>
        <dbReference type="EMBL" id="MFD1398307.1"/>
    </source>
</evidence>
<dbReference type="EMBL" id="JBHTOA010000016">
    <property type="protein sequence ID" value="MFD1398307.1"/>
    <property type="molecule type" value="Genomic_DNA"/>
</dbReference>
<keyword evidence="2 5" id="KW-0285">Flavoprotein</keyword>
<comment type="caution">
    <text evidence="5">Lacks conserved residue(s) required for the propagation of feature annotation.</text>
</comment>
<comment type="function">
    <text evidence="5">Flavin prenyltransferase that catalyzes the synthesis of the prenylated FMN cofactor (prenyl-FMN) for 4-hydroxy-3-polyprenylbenzoic acid decarboxylase UbiD. The prenyltransferase is metal-independent and links a dimethylallyl moiety from dimethylallyl monophosphate (DMAP) to the flavin N5 and C6 atoms of FMN.</text>
</comment>
<dbReference type="InterPro" id="IPR036551">
    <property type="entry name" value="Flavin_trans-like"/>
</dbReference>
<feature type="binding site" evidence="5">
    <location>
        <begin position="11"/>
        <end position="13"/>
    </location>
    <ligand>
        <name>FMN</name>
        <dbReference type="ChEBI" id="CHEBI:58210"/>
    </ligand>
</feature>
<dbReference type="SUPFAM" id="SSF52507">
    <property type="entry name" value="Homo-oligomeric flavin-containing Cys decarboxylases, HFCD"/>
    <property type="match status" value="1"/>
</dbReference>